<name>A0A7R9CUZ3_TIMCR</name>
<accession>A0A7R9CUZ3</accession>
<keyword evidence="1" id="KW-1015">Disulfide bond</keyword>
<dbReference type="Gene3D" id="2.40.10.10">
    <property type="entry name" value="Trypsin-like serine proteases"/>
    <property type="match status" value="1"/>
</dbReference>
<sequence length="379" mass="42275">MERSPSHVDRTPGGQAAQDCEWSVCRLTGPISAFLDSPIETSYRYIPHCFLGHPFIIVIGVIRADLAILMLSSPVEFTMYVRPVCLWSPSFTELKVVEGKDGTVIGWGYDEFGQVTEELMMAKMPIVSQQTCLWSYPQFFSHFTSNKTYCAGFREELRLLTSLVSGVWEGQETGCGCTFWNSCGLLTDPLANALVVLCSTAEDGEIEVRISEPVYAMVTVEGAWFSPYVSQTAQISGILGGSSALVFHKKTNGFVTLVTMLCSQTLPTLSGPFTFVPSTIAMHTQARYGRRRVGEITYTLEQQSDYCLSSSSTLSQLPLSLHRKTPHVSLQRERKEGRKEEREIHECQIHDVIQYPLTLSFHHLNLPTPSVHPTLSPFL</sequence>
<dbReference type="EMBL" id="OC318700">
    <property type="protein sequence ID" value="CAD7402975.1"/>
    <property type="molecule type" value="Genomic_DNA"/>
</dbReference>
<evidence type="ECO:0000259" key="2">
    <source>
        <dbReference type="PROSITE" id="PS50240"/>
    </source>
</evidence>
<organism evidence="3">
    <name type="scientific">Timema cristinae</name>
    <name type="common">Walking stick</name>
    <dbReference type="NCBI Taxonomy" id="61476"/>
    <lineage>
        <taxon>Eukaryota</taxon>
        <taxon>Metazoa</taxon>
        <taxon>Ecdysozoa</taxon>
        <taxon>Arthropoda</taxon>
        <taxon>Hexapoda</taxon>
        <taxon>Insecta</taxon>
        <taxon>Pterygota</taxon>
        <taxon>Neoptera</taxon>
        <taxon>Polyneoptera</taxon>
        <taxon>Phasmatodea</taxon>
        <taxon>Timematodea</taxon>
        <taxon>Timematoidea</taxon>
        <taxon>Timematidae</taxon>
        <taxon>Timema</taxon>
    </lineage>
</organism>
<dbReference type="InterPro" id="IPR009003">
    <property type="entry name" value="Peptidase_S1_PA"/>
</dbReference>
<dbReference type="SUPFAM" id="SSF50494">
    <property type="entry name" value="Trypsin-like serine proteases"/>
    <property type="match status" value="1"/>
</dbReference>
<dbReference type="InterPro" id="IPR043504">
    <property type="entry name" value="Peptidase_S1_PA_chymotrypsin"/>
</dbReference>
<dbReference type="GO" id="GO:0006508">
    <property type="term" value="P:proteolysis"/>
    <property type="evidence" value="ECO:0007669"/>
    <property type="project" value="InterPro"/>
</dbReference>
<dbReference type="AlphaFoldDB" id="A0A7R9CUZ3"/>
<reference evidence="3" key="1">
    <citation type="submission" date="2020-11" db="EMBL/GenBank/DDBJ databases">
        <authorList>
            <person name="Tran Van P."/>
        </authorList>
    </citation>
    <scope>NUCLEOTIDE SEQUENCE</scope>
</reference>
<dbReference type="PANTHER" id="PTHR24253:SF153">
    <property type="entry name" value="SERINE PROTEASE HEPSIN"/>
    <property type="match status" value="1"/>
</dbReference>
<dbReference type="InterPro" id="IPR001254">
    <property type="entry name" value="Trypsin_dom"/>
</dbReference>
<evidence type="ECO:0000256" key="1">
    <source>
        <dbReference type="ARBA" id="ARBA00023157"/>
    </source>
</evidence>
<feature type="domain" description="Peptidase S1" evidence="2">
    <location>
        <begin position="53"/>
        <end position="234"/>
    </location>
</feature>
<protein>
    <recommendedName>
        <fullName evidence="2">Peptidase S1 domain-containing protein</fullName>
    </recommendedName>
</protein>
<dbReference type="PROSITE" id="PS50240">
    <property type="entry name" value="TRYPSIN_DOM"/>
    <property type="match status" value="1"/>
</dbReference>
<dbReference type="Pfam" id="PF00089">
    <property type="entry name" value="Trypsin"/>
    <property type="match status" value="1"/>
</dbReference>
<proteinExistence type="predicted"/>
<gene>
    <name evidence="3" type="ORF">TCEB3V08_LOCUS6749</name>
</gene>
<dbReference type="PANTHER" id="PTHR24253">
    <property type="entry name" value="TRANSMEMBRANE PROTEASE SERINE"/>
    <property type="match status" value="1"/>
</dbReference>
<dbReference type="GO" id="GO:0004252">
    <property type="term" value="F:serine-type endopeptidase activity"/>
    <property type="evidence" value="ECO:0007669"/>
    <property type="project" value="InterPro"/>
</dbReference>
<evidence type="ECO:0000313" key="3">
    <source>
        <dbReference type="EMBL" id="CAD7402975.1"/>
    </source>
</evidence>